<dbReference type="GO" id="GO:0000166">
    <property type="term" value="F:nucleotide binding"/>
    <property type="evidence" value="ECO:0007669"/>
    <property type="project" value="UniProtKB-KW"/>
</dbReference>
<dbReference type="SUPFAM" id="SSF55811">
    <property type="entry name" value="Nudix"/>
    <property type="match status" value="1"/>
</dbReference>
<dbReference type="PANTHER" id="PTHR21340:SF0">
    <property type="entry name" value="BIS(5'-NUCLEOSYL)-TETRAPHOSPHATASE [ASYMMETRICAL]"/>
    <property type="match status" value="1"/>
</dbReference>
<dbReference type="InterPro" id="IPR000086">
    <property type="entry name" value="NUDIX_hydrolase_dom"/>
</dbReference>
<accession>D2MNC6</accession>
<evidence type="ECO:0000313" key="7">
    <source>
        <dbReference type="EMBL" id="EFC05948.1"/>
    </source>
</evidence>
<evidence type="ECO:0000259" key="6">
    <source>
        <dbReference type="PROSITE" id="PS51462"/>
    </source>
</evidence>
<dbReference type="eggNOG" id="COG1051">
    <property type="taxonomic scope" value="Bacteria"/>
</dbReference>
<dbReference type="InterPro" id="IPR015797">
    <property type="entry name" value="NUDIX_hydrolase-like_dom_sf"/>
</dbReference>
<dbReference type="AlphaFoldDB" id="D2MNC6"/>
<evidence type="ECO:0000256" key="2">
    <source>
        <dbReference type="ARBA" id="ARBA00018911"/>
    </source>
</evidence>
<dbReference type="EMBL" id="ADFR01000003">
    <property type="protein sequence ID" value="EFC05948.1"/>
    <property type="molecule type" value="Genomic_DNA"/>
</dbReference>
<comment type="caution">
    <text evidence="7">The sequence shown here is derived from an EMBL/GenBank/DDBJ whole genome shotgun (WGS) entry which is preliminary data.</text>
</comment>
<feature type="domain" description="Nudix hydrolase" evidence="6">
    <location>
        <begin position="2"/>
        <end position="133"/>
    </location>
</feature>
<dbReference type="RefSeq" id="WP_006626897.1">
    <property type="nucleotide sequence ID" value="NZ_ADFR01000003.1"/>
</dbReference>
<protein>
    <recommendedName>
        <fullName evidence="2">Bis(5'-nucleosyl)-tetraphosphatase [asymmetrical]</fullName>
    </recommendedName>
    <alternativeName>
        <fullName evidence="5">Diadenosine 5',5'''-P1,P4-tetraphosphate asymmetrical hydrolase</fullName>
    </alternativeName>
</protein>
<keyword evidence="4 7" id="KW-0378">Hydrolase</keyword>
<dbReference type="InterPro" id="IPR003565">
    <property type="entry name" value="Tetra_PHTase"/>
</dbReference>
<dbReference type="PANTHER" id="PTHR21340">
    <property type="entry name" value="DIADENOSINE 5,5-P1,P4-TETRAPHOSPHATE PYROPHOSPHOHYDROLASE MUTT"/>
    <property type="match status" value="1"/>
</dbReference>
<keyword evidence="3" id="KW-0547">Nucleotide-binding</keyword>
<gene>
    <name evidence="7" type="ORF">HMPREF9013_0150</name>
</gene>
<sequence length="138" mass="16298">MKKEISCGAIVYRDDLKQRRFLVIHQVQGHWTFPKGHMEQGQDEFMTAKREVFEETNVKIQLLPGFRRGHHYLVMPSVWKKVIFFVAKALNGDLKPQLEEVCEVYWLTQEEVENILTYPSDSTIFQEAIDFFALDFNN</sequence>
<dbReference type="Pfam" id="PF00293">
    <property type="entry name" value="NUDIX"/>
    <property type="match status" value="1"/>
</dbReference>
<reference evidence="8" key="1">
    <citation type="submission" date="2009-12" db="EMBL/GenBank/DDBJ databases">
        <title>Sequence of Clostridiales genomosp. BVAB3 str. UPII9-5.</title>
        <authorList>
            <person name="Madupu R."/>
            <person name="Durkin A.S."/>
            <person name="Torralba M."/>
            <person name="Methe B."/>
            <person name="Sutton G.G."/>
            <person name="Strausberg R.L."/>
            <person name="Nelson K.E."/>
        </authorList>
    </citation>
    <scope>NUCLEOTIDE SEQUENCE [LARGE SCALE GENOMIC DNA]</scope>
    <source>
        <strain evidence="8">W1219</strain>
    </source>
</reference>
<dbReference type="CDD" id="cd03428">
    <property type="entry name" value="NUDIX_Ap4A_Nudt2"/>
    <property type="match status" value="1"/>
</dbReference>
<dbReference type="PROSITE" id="PS51462">
    <property type="entry name" value="NUDIX"/>
    <property type="match status" value="1"/>
</dbReference>
<evidence type="ECO:0000313" key="8">
    <source>
        <dbReference type="Proteomes" id="UP000005017"/>
    </source>
</evidence>
<dbReference type="GO" id="GO:0006754">
    <property type="term" value="P:ATP biosynthetic process"/>
    <property type="evidence" value="ECO:0007669"/>
    <property type="project" value="TreeGrafter"/>
</dbReference>
<dbReference type="Proteomes" id="UP000005017">
    <property type="component" value="Unassembled WGS sequence"/>
</dbReference>
<proteinExistence type="inferred from homology"/>
<dbReference type="GO" id="GO:0006167">
    <property type="term" value="P:AMP biosynthetic process"/>
    <property type="evidence" value="ECO:0007669"/>
    <property type="project" value="TreeGrafter"/>
</dbReference>
<dbReference type="InterPro" id="IPR051325">
    <property type="entry name" value="Nudix_hydrolase_domain"/>
</dbReference>
<evidence type="ECO:0000256" key="1">
    <source>
        <dbReference type="ARBA" id="ARBA00005582"/>
    </source>
</evidence>
<evidence type="ECO:0000256" key="5">
    <source>
        <dbReference type="ARBA" id="ARBA00032644"/>
    </source>
</evidence>
<evidence type="ECO:0000256" key="4">
    <source>
        <dbReference type="ARBA" id="ARBA00022801"/>
    </source>
</evidence>
<dbReference type="Gene3D" id="3.90.79.10">
    <property type="entry name" value="Nucleoside Triphosphate Pyrophosphohydrolase"/>
    <property type="match status" value="1"/>
</dbReference>
<dbReference type="GO" id="GO:0004081">
    <property type="term" value="F:bis(5'-nucleosyl)-tetraphosphatase (asymmetrical) activity"/>
    <property type="evidence" value="ECO:0007669"/>
    <property type="project" value="TreeGrafter"/>
</dbReference>
<dbReference type="STRING" id="679192.HMPREF9013_0150"/>
<comment type="similarity">
    <text evidence="1">Belongs to the Nudix hydrolase family.</text>
</comment>
<organism evidence="7 8">
    <name type="scientific">Bulleidia extructa W1219</name>
    <dbReference type="NCBI Taxonomy" id="679192"/>
    <lineage>
        <taxon>Bacteria</taxon>
        <taxon>Bacillati</taxon>
        <taxon>Bacillota</taxon>
        <taxon>Erysipelotrichia</taxon>
        <taxon>Erysipelotrichales</taxon>
        <taxon>Erysipelotrichaceae</taxon>
        <taxon>Bulleidia</taxon>
    </lineage>
</organism>
<name>D2MNC6_9FIRM</name>
<keyword evidence="8" id="KW-1185">Reference proteome</keyword>
<evidence type="ECO:0000256" key="3">
    <source>
        <dbReference type="ARBA" id="ARBA00022741"/>
    </source>
</evidence>
<dbReference type="OrthoDB" id="9816289at2"/>